<reference evidence="1" key="1">
    <citation type="submission" date="2021-02" db="EMBL/GenBank/DDBJ databases">
        <authorList>
            <person name="Nowell W R."/>
        </authorList>
    </citation>
    <scope>NUCLEOTIDE SEQUENCE</scope>
</reference>
<evidence type="ECO:0000313" key="2">
    <source>
        <dbReference type="Proteomes" id="UP000663866"/>
    </source>
</evidence>
<name>A0A820JH13_9BILA</name>
<sequence>MPTDIANTPDELFETFVNAQTFKTILHSFDELCRSIRLDRKTVG</sequence>
<dbReference type="Proteomes" id="UP000663866">
    <property type="component" value="Unassembled WGS sequence"/>
</dbReference>
<dbReference type="Gene3D" id="3.50.50.60">
    <property type="entry name" value="FAD/NAD(P)-binding domain"/>
    <property type="match status" value="1"/>
</dbReference>
<dbReference type="InterPro" id="IPR036188">
    <property type="entry name" value="FAD/NAD-bd_sf"/>
</dbReference>
<comment type="caution">
    <text evidence="1">The sequence shown here is derived from an EMBL/GenBank/DDBJ whole genome shotgun (WGS) entry which is preliminary data.</text>
</comment>
<feature type="non-terminal residue" evidence="1">
    <location>
        <position position="44"/>
    </location>
</feature>
<dbReference type="AlphaFoldDB" id="A0A820JH13"/>
<accession>A0A820JH13</accession>
<organism evidence="1 2">
    <name type="scientific">Rotaria magnacalcarata</name>
    <dbReference type="NCBI Taxonomy" id="392030"/>
    <lineage>
        <taxon>Eukaryota</taxon>
        <taxon>Metazoa</taxon>
        <taxon>Spiralia</taxon>
        <taxon>Gnathifera</taxon>
        <taxon>Rotifera</taxon>
        <taxon>Eurotatoria</taxon>
        <taxon>Bdelloidea</taxon>
        <taxon>Philodinida</taxon>
        <taxon>Philodinidae</taxon>
        <taxon>Rotaria</taxon>
    </lineage>
</organism>
<dbReference type="EMBL" id="CAJOBG010021210">
    <property type="protein sequence ID" value="CAF4325374.1"/>
    <property type="molecule type" value="Genomic_DNA"/>
</dbReference>
<proteinExistence type="predicted"/>
<evidence type="ECO:0000313" key="1">
    <source>
        <dbReference type="EMBL" id="CAF4325374.1"/>
    </source>
</evidence>
<protein>
    <submittedName>
        <fullName evidence="1">Uncharacterized protein</fullName>
    </submittedName>
</protein>
<keyword evidence="2" id="KW-1185">Reference proteome</keyword>
<gene>
    <name evidence="1" type="ORF">OVN521_LOCUS32125</name>
</gene>